<dbReference type="EMBL" id="SXDP01000011">
    <property type="protein sequence ID" value="NEZ47734.1"/>
    <property type="molecule type" value="Genomic_DNA"/>
</dbReference>
<accession>A0A6M0RBW4</accession>
<name>A0A6M0RBW4_9CLOT</name>
<dbReference type="NCBIfam" id="TIGR01451">
    <property type="entry name" value="B_ant_repeat"/>
    <property type="match status" value="5"/>
</dbReference>
<organism evidence="2 3">
    <name type="scientific">Clostridium niameyense</name>
    <dbReference type="NCBI Taxonomy" id="1622073"/>
    <lineage>
        <taxon>Bacteria</taxon>
        <taxon>Bacillati</taxon>
        <taxon>Bacillota</taxon>
        <taxon>Clostridia</taxon>
        <taxon>Eubacteriales</taxon>
        <taxon>Clostridiaceae</taxon>
        <taxon>Clostridium</taxon>
    </lineage>
</organism>
<dbReference type="InterPro" id="IPR001434">
    <property type="entry name" value="OmcB-like_DUF11"/>
</dbReference>
<dbReference type="AlphaFoldDB" id="A0A6M0RBW4"/>
<dbReference type="InterPro" id="IPR051172">
    <property type="entry name" value="Chlamydia_OmcB"/>
</dbReference>
<gene>
    <name evidence="2" type="ORF">FDF74_11140</name>
</gene>
<dbReference type="InterPro" id="IPR047589">
    <property type="entry name" value="DUF11_rpt"/>
</dbReference>
<feature type="domain" description="DUF11" evidence="1">
    <location>
        <begin position="894"/>
        <end position="990"/>
    </location>
</feature>
<evidence type="ECO:0000313" key="2">
    <source>
        <dbReference type="EMBL" id="NEZ47734.1"/>
    </source>
</evidence>
<evidence type="ECO:0000259" key="1">
    <source>
        <dbReference type="Pfam" id="PF01345"/>
    </source>
</evidence>
<dbReference type="Pfam" id="PF17963">
    <property type="entry name" value="Big_9"/>
    <property type="match status" value="1"/>
</dbReference>
<protein>
    <submittedName>
        <fullName evidence="2">DUF11 domain-containing protein</fullName>
    </submittedName>
</protein>
<dbReference type="RefSeq" id="WP_163249632.1">
    <property type="nucleotide sequence ID" value="NZ_SXDP01000011.1"/>
</dbReference>
<feature type="domain" description="DUF11" evidence="1">
    <location>
        <begin position="480"/>
        <end position="598"/>
    </location>
</feature>
<dbReference type="InterPro" id="IPR008966">
    <property type="entry name" value="Adhesion_dom_sf"/>
</dbReference>
<dbReference type="Proteomes" id="UP000473885">
    <property type="component" value="Unassembled WGS sequence"/>
</dbReference>
<dbReference type="PANTHER" id="PTHR34819:SF3">
    <property type="entry name" value="CELL SURFACE PROTEIN"/>
    <property type="match status" value="1"/>
</dbReference>
<evidence type="ECO:0000313" key="3">
    <source>
        <dbReference type="Proteomes" id="UP000473885"/>
    </source>
</evidence>
<dbReference type="SUPFAM" id="SSF49401">
    <property type="entry name" value="Bacterial adhesins"/>
    <property type="match status" value="1"/>
</dbReference>
<keyword evidence="3" id="KW-1185">Reference proteome</keyword>
<sequence>MPLESRYNDVINGNIAFIGNTLGLSKARDSQDMGTADAIGAFITTNTGLTVPTYPAGTTLNISENSSSAVLNLGSGNEIQFAYLIWGGTYVVPGTDLNSIPNNKIKFTAPNNPTPRSLSADRTNYAQPYLNVSLYSHMANVTKYVVPAGNGTYTVSQVVGTTSPSNNVYNCCGWTLVVIYKNPELYDSRYINFYYGLDYINTSDNYETTFTNFETKPSPRANTARFLVSAMQASADVKGDQVLFGPDSSNLTALSGPNNPDDNFFGSQINGNNGSIDTSGTFGDRNHDILTATNVPGGRQGWDITNIDIESNITNSQKQAILKFQTSNDSYFPNAFALVTTIKSPSIVILINISKYMLGSIGDTFKITMRISNSGELDANYILIKADLPYGLTGVLDSVTVDGVNQGHISIDSGFALSGLEVGKSITVEALAQVYAKPIKNPNQYVIYGDVYYEFTNPTGGDYRGDKYSRSITLYSAPVDISKTSTKKIVNPTGDTVQYTINVTNNSNVTVNNVLITDVLPNGLSFSNNSVSVDGSNNSSNIVTTGVSLGTMAPSETHEILFTADVNSAPGSGEKYENFAKVAYQATFGSIPYNNEYTSPGYSIYTNAIIINPTINKIANKKIVTPGTDTVEYTISITNDSSNVNTNAMTDMVLTDSLPNGLSYKTGTLTIDGNNSSDSPTTGINIPNQLIHGGTTVIKFTADVNTEPPSGFEYVNQSTLTYKFNSPVGQQSNTANSNSNTIYSSSIVVKPTLNLTSNVSSVVLGDTIEYTATITNNNATEIENAIFNNGLPNGLSFIPNTLTINDTPNPATSLESNISLGNITNGNAVVVKYSAHVDSVPNDGSTYPNTFTLNYDFQSVAGKLNYTLRSNTDSITINIPIRATVVLSANKTYVTSIGDTIEYTATISNPTTNTNTNSIYDIILSDILPKGLSYKASSLTIDGISSDNPITNVSVGTLTHGNSSTIKFTAIVEAEPSTGNTYENLVKVSYKFTNAVGENTGNIVSNPIITYSPSVIIRPTLNLKANKYFIVLGDTISFTATITNDTSTLIDNATFSTKIPKGLSFVPNSLTINNHPYPDSDFNNPIDLGAIKTSNSMIIKYSVKVTSASSNGGIYPNFFTINYSFTSPVGNLTNILNSNTVNLATNNTTINPLAFKNMVYKTTKNIPLVEKIISANISSNSLSYSIETYPSNGYASINQKGIFKYTPNVNFLGEDKFSILIENADIGSLTLDINILVVTNLINPSGEFPYCLK</sequence>
<proteinExistence type="predicted"/>
<dbReference type="Pfam" id="PF01345">
    <property type="entry name" value="DUF11"/>
    <property type="match status" value="3"/>
</dbReference>
<reference evidence="2 3" key="1">
    <citation type="submission" date="2019-04" db="EMBL/GenBank/DDBJ databases">
        <title>Genome sequencing of Clostridium botulinum Groups I-IV and Clostridium butyricum.</title>
        <authorList>
            <person name="Brunt J."/>
            <person name="Van Vliet A.H.M."/>
            <person name="Stringer S.C."/>
            <person name="Carter A.T."/>
            <person name="Peck M.W."/>
        </authorList>
    </citation>
    <scope>NUCLEOTIDE SEQUENCE [LARGE SCALE GENOMIC DNA]</scope>
    <source>
        <strain evidence="2 3">IFR 18/094</strain>
    </source>
</reference>
<comment type="caution">
    <text evidence="2">The sequence shown here is derived from an EMBL/GenBank/DDBJ whole genome shotgun (WGS) entry which is preliminary data.</text>
</comment>
<feature type="domain" description="DUF11" evidence="1">
    <location>
        <begin position="756"/>
        <end position="855"/>
    </location>
</feature>
<dbReference type="PANTHER" id="PTHR34819">
    <property type="entry name" value="LARGE CYSTEINE-RICH PERIPLASMIC PROTEIN OMCB"/>
    <property type="match status" value="1"/>
</dbReference>
<dbReference type="Gene3D" id="2.60.40.740">
    <property type="match status" value="4"/>
</dbReference>